<evidence type="ECO:0000256" key="5">
    <source>
        <dbReference type="ARBA" id="ARBA00023002"/>
    </source>
</evidence>
<feature type="transmembrane region" description="Helical" evidence="8">
    <location>
        <begin position="312"/>
        <end position="336"/>
    </location>
</feature>
<feature type="transmembrane region" description="Helical" evidence="8">
    <location>
        <begin position="105"/>
        <end position="136"/>
    </location>
</feature>
<evidence type="ECO:0000256" key="4">
    <source>
        <dbReference type="ARBA" id="ARBA00022989"/>
    </source>
</evidence>
<feature type="transmembrane region" description="Helical" evidence="8">
    <location>
        <begin position="197"/>
        <end position="217"/>
    </location>
</feature>
<keyword evidence="2" id="KW-1003">Cell membrane</keyword>
<evidence type="ECO:0000259" key="9">
    <source>
        <dbReference type="Pfam" id="PF00361"/>
    </source>
</evidence>
<dbReference type="InterPro" id="IPR001750">
    <property type="entry name" value="ND/Mrp_TM"/>
</dbReference>
<feature type="domain" description="NADH:quinone oxidoreductase/Mrp antiporter transmembrane" evidence="9">
    <location>
        <begin position="119"/>
        <end position="397"/>
    </location>
</feature>
<dbReference type="Proteomes" id="UP001518990">
    <property type="component" value="Unassembled WGS sequence"/>
</dbReference>
<evidence type="ECO:0000256" key="7">
    <source>
        <dbReference type="RuleBase" id="RU000320"/>
    </source>
</evidence>
<keyword evidence="4 8" id="KW-1133">Transmembrane helix</keyword>
<feature type="transmembrane region" description="Helical" evidence="8">
    <location>
        <begin position="408"/>
        <end position="437"/>
    </location>
</feature>
<feature type="transmembrane region" description="Helical" evidence="8">
    <location>
        <begin position="284"/>
        <end position="306"/>
    </location>
</feature>
<dbReference type="Pfam" id="PF00361">
    <property type="entry name" value="Proton_antipo_M"/>
    <property type="match status" value="1"/>
</dbReference>
<keyword evidence="5" id="KW-0560">Oxidoreductase</keyword>
<evidence type="ECO:0000256" key="6">
    <source>
        <dbReference type="ARBA" id="ARBA00023136"/>
    </source>
</evidence>
<evidence type="ECO:0000256" key="3">
    <source>
        <dbReference type="ARBA" id="ARBA00022692"/>
    </source>
</evidence>
<feature type="transmembrane region" description="Helical" evidence="8">
    <location>
        <begin position="157"/>
        <end position="177"/>
    </location>
</feature>
<dbReference type="RefSeq" id="WP_207445206.1">
    <property type="nucleotide sequence ID" value="NZ_CP061091.1"/>
</dbReference>
<reference evidence="10 11" key="1">
    <citation type="submission" date="2020-09" db="EMBL/GenBank/DDBJ databases">
        <title>Roseomonas.</title>
        <authorList>
            <person name="Zhu W."/>
        </authorList>
    </citation>
    <scope>NUCLEOTIDE SEQUENCE [LARGE SCALE GENOMIC DNA]</scope>
    <source>
        <strain evidence="10 11">1311</strain>
    </source>
</reference>
<feature type="transmembrane region" description="Helical" evidence="8">
    <location>
        <begin position="224"/>
        <end position="241"/>
    </location>
</feature>
<feature type="transmembrane region" description="Helical" evidence="8">
    <location>
        <begin position="29"/>
        <end position="48"/>
    </location>
</feature>
<keyword evidence="11" id="KW-1185">Reference proteome</keyword>
<dbReference type="InterPro" id="IPR052175">
    <property type="entry name" value="ComplexI-like_HydComp"/>
</dbReference>
<evidence type="ECO:0000313" key="10">
    <source>
        <dbReference type="EMBL" id="MBO1073597.1"/>
    </source>
</evidence>
<keyword evidence="3 7" id="KW-0812">Transmembrane</keyword>
<comment type="subcellular location">
    <subcellularLocation>
        <location evidence="1">Cell membrane</location>
        <topology evidence="1">Multi-pass membrane protein</topology>
    </subcellularLocation>
    <subcellularLocation>
        <location evidence="7">Membrane</location>
        <topology evidence="7">Multi-pass membrane protein</topology>
    </subcellularLocation>
</comment>
<dbReference type="PANTHER" id="PTHR42682:SF3">
    <property type="entry name" value="FORMATE HYDROGENLYASE SUBUNIT 3-RELATED"/>
    <property type="match status" value="1"/>
</dbReference>
<evidence type="ECO:0000256" key="1">
    <source>
        <dbReference type="ARBA" id="ARBA00004651"/>
    </source>
</evidence>
<sequence length="627" mass="63300">MMSWILAGLLAALLLLALAGATGRVPLLWGGVVAVSGGFLLLGMAALLDGDATPVLLPFGPPWAPLSLGLDGLSAWFLMLLGLTGSLAGLAGWSSADAAPRRLMLWPLLLAGLGLALLAADLFGLLLGFALAGFAAHALLSAEGAWAGHPRLARADLLSSLLAVAGLAVAMGLLSGLTGDLSFAGLRANPPEGGRAAAILLLVLPTVAARAVLPLLAPLPPGPAALLIGGAMPVVAVYLLARLLLDLGGPAQPLWWGMPLLAGGAALALTGAMRALRQADLAPLLGGVGLAHLGLVAMGLGLAAALRAADLAPLAAVAAGAALLHLLAQALFLALLRMAAAEIAQGAGSRHLDHLGGLIHAMPVLAWAALAGAAAAALLPPLSGFAGGWLLSQALFASWRAGPLGFQLLVAMVVAVMGLVLAVLAASMLRFWGLAFLGRPRRPRTLGAREAAPLPRAVLLALAALSVVLGLLPGPLLRLAEPALLRLAGHGGLPDLGIFTLSAGPAAADYTPLAIGILLAVLTGAAGGLMRQASPYPAVEAPPWDDGFIAPPAHLPFGDPASQPRAEGLAAPMRPWLPHWSWRWPALPLPAWRLPPPRRGTARRALRFCLGTVAALLLLLAWLGGGA</sequence>
<evidence type="ECO:0000256" key="8">
    <source>
        <dbReference type="SAM" id="Phobius"/>
    </source>
</evidence>
<accession>A0ABS3K808</accession>
<feature type="transmembrane region" description="Helical" evidence="8">
    <location>
        <begin position="510"/>
        <end position="530"/>
    </location>
</feature>
<name>A0ABS3K808_9PROT</name>
<proteinExistence type="predicted"/>
<dbReference type="PANTHER" id="PTHR42682">
    <property type="entry name" value="HYDROGENASE-4 COMPONENT F"/>
    <property type="match status" value="1"/>
</dbReference>
<feature type="transmembrane region" description="Helical" evidence="8">
    <location>
        <begin position="457"/>
        <end position="477"/>
    </location>
</feature>
<dbReference type="EMBL" id="JACTNF010000002">
    <property type="protein sequence ID" value="MBO1073597.1"/>
    <property type="molecule type" value="Genomic_DNA"/>
</dbReference>
<organism evidence="10 11">
    <name type="scientific">Roseomonas marmotae</name>
    <dbReference type="NCBI Taxonomy" id="2768161"/>
    <lineage>
        <taxon>Bacteria</taxon>
        <taxon>Pseudomonadati</taxon>
        <taxon>Pseudomonadota</taxon>
        <taxon>Alphaproteobacteria</taxon>
        <taxon>Acetobacterales</taxon>
        <taxon>Roseomonadaceae</taxon>
        <taxon>Roseomonas</taxon>
    </lineage>
</organism>
<feature type="transmembrane region" description="Helical" evidence="8">
    <location>
        <begin position="357"/>
        <end position="379"/>
    </location>
</feature>
<evidence type="ECO:0000256" key="2">
    <source>
        <dbReference type="ARBA" id="ARBA00022475"/>
    </source>
</evidence>
<protein>
    <recommendedName>
        <fullName evidence="9">NADH:quinone oxidoreductase/Mrp antiporter transmembrane domain-containing protein</fullName>
    </recommendedName>
</protein>
<evidence type="ECO:0000313" key="11">
    <source>
        <dbReference type="Proteomes" id="UP001518990"/>
    </source>
</evidence>
<feature type="transmembrane region" description="Helical" evidence="8">
    <location>
        <begin position="253"/>
        <end position="272"/>
    </location>
</feature>
<keyword evidence="6 8" id="KW-0472">Membrane</keyword>
<feature type="transmembrane region" description="Helical" evidence="8">
    <location>
        <begin position="605"/>
        <end position="624"/>
    </location>
</feature>
<comment type="caution">
    <text evidence="10">The sequence shown here is derived from an EMBL/GenBank/DDBJ whole genome shotgun (WGS) entry which is preliminary data.</text>
</comment>
<feature type="transmembrane region" description="Helical" evidence="8">
    <location>
        <begin position="68"/>
        <end position="93"/>
    </location>
</feature>
<gene>
    <name evidence="10" type="ORF">IAI60_03125</name>
</gene>